<keyword evidence="3" id="KW-1185">Reference proteome</keyword>
<evidence type="ECO:0000313" key="3">
    <source>
        <dbReference type="Proteomes" id="UP000736164"/>
    </source>
</evidence>
<dbReference type="InterPro" id="IPR023799">
    <property type="entry name" value="RbfA_dom_sf"/>
</dbReference>
<dbReference type="Gene3D" id="3.30.300.20">
    <property type="match status" value="1"/>
</dbReference>
<feature type="non-terminal residue" evidence="2">
    <location>
        <position position="1"/>
    </location>
</feature>
<dbReference type="PANTHER" id="PTHR14725">
    <property type="entry name" value="RIBOSOME-BINDING FACTOR A, MITOCHONDRIAL-RELATED"/>
    <property type="match status" value="1"/>
</dbReference>
<dbReference type="AlphaFoldDB" id="A0A8J7P5E4"/>
<dbReference type="InterPro" id="IPR039212">
    <property type="entry name" value="RBFA_mitochondrial"/>
</dbReference>
<accession>A0A8J7P5E4</accession>
<reference evidence="2" key="1">
    <citation type="journal article" date="2021" name="Cell">
        <title>Tracing the genetic footprints of vertebrate landing in non-teleost ray-finned fishes.</title>
        <authorList>
            <person name="Bi X."/>
            <person name="Wang K."/>
            <person name="Yang L."/>
            <person name="Pan H."/>
            <person name="Jiang H."/>
            <person name="Wei Q."/>
            <person name="Fang M."/>
            <person name="Yu H."/>
            <person name="Zhu C."/>
            <person name="Cai Y."/>
            <person name="He Y."/>
            <person name="Gan X."/>
            <person name="Zeng H."/>
            <person name="Yu D."/>
            <person name="Zhu Y."/>
            <person name="Jiang H."/>
            <person name="Qiu Q."/>
            <person name="Yang H."/>
            <person name="Zhang Y.E."/>
            <person name="Wang W."/>
            <person name="Zhu M."/>
            <person name="He S."/>
            <person name="Zhang G."/>
        </authorList>
    </citation>
    <scope>NUCLEOTIDE SEQUENCE</scope>
    <source>
        <strain evidence="2">Allg_001</strain>
    </source>
</reference>
<protein>
    <submittedName>
        <fullName evidence="2">RBFA factor</fullName>
    </submittedName>
</protein>
<feature type="non-terminal residue" evidence="2">
    <location>
        <position position="408"/>
    </location>
</feature>
<dbReference type="EMBL" id="JAAWVO010077521">
    <property type="protein sequence ID" value="MBN3325787.1"/>
    <property type="molecule type" value="Genomic_DNA"/>
</dbReference>
<evidence type="ECO:0000313" key="2">
    <source>
        <dbReference type="EMBL" id="MBN3325787.1"/>
    </source>
</evidence>
<name>A0A8J7P5E4_ATRSP</name>
<proteinExistence type="predicted"/>
<dbReference type="InterPro" id="IPR015946">
    <property type="entry name" value="KH_dom-like_a/b"/>
</dbReference>
<keyword evidence="1" id="KW-0175">Coiled coil</keyword>
<dbReference type="SUPFAM" id="SSF89919">
    <property type="entry name" value="Ribosome-binding factor A, RbfA"/>
    <property type="match status" value="1"/>
</dbReference>
<gene>
    <name evidence="2" type="primary">Rbfa</name>
    <name evidence="2" type="ORF">GTO95_0014262</name>
</gene>
<dbReference type="PANTHER" id="PTHR14725:SF0">
    <property type="entry name" value="RIBOSOME-BINDING FACTOR A, MITOCHONDRIAL-RELATED"/>
    <property type="match status" value="1"/>
</dbReference>
<organism evidence="2 3">
    <name type="scientific">Atractosteus spatula</name>
    <name type="common">Alligator gar</name>
    <name type="synonym">Lepisosteus spatula</name>
    <dbReference type="NCBI Taxonomy" id="7917"/>
    <lineage>
        <taxon>Eukaryota</taxon>
        <taxon>Metazoa</taxon>
        <taxon>Chordata</taxon>
        <taxon>Craniata</taxon>
        <taxon>Vertebrata</taxon>
        <taxon>Euteleostomi</taxon>
        <taxon>Actinopterygii</taxon>
        <taxon>Neopterygii</taxon>
        <taxon>Holostei</taxon>
        <taxon>Semionotiformes</taxon>
        <taxon>Lepisosteidae</taxon>
        <taxon>Atractosteus</taxon>
    </lineage>
</organism>
<dbReference type="InterPro" id="IPR000238">
    <property type="entry name" value="RbfA"/>
</dbReference>
<evidence type="ECO:0000256" key="1">
    <source>
        <dbReference type="SAM" id="Coils"/>
    </source>
</evidence>
<dbReference type="Pfam" id="PF02033">
    <property type="entry name" value="RBFA"/>
    <property type="match status" value="1"/>
</dbReference>
<dbReference type="GO" id="GO:0006364">
    <property type="term" value="P:rRNA processing"/>
    <property type="evidence" value="ECO:0007669"/>
    <property type="project" value="InterPro"/>
</dbReference>
<comment type="caution">
    <text evidence="2">The sequence shown here is derived from an EMBL/GenBank/DDBJ whole genome shotgun (WGS) entry which is preliminary data.</text>
</comment>
<feature type="coiled-coil region" evidence="1">
    <location>
        <begin position="332"/>
        <end position="362"/>
    </location>
</feature>
<sequence length="408" mass="46469">MACRVCSRQVATELIFLVVEDVIMYGSRTTLCFTKFLTNQNYFSCAVAKCIAITNPPNRYYSPELRSSPGETVLCIRNGNISSFRVIFERTIGTSSIHYGSKNLLKKFAKKTKKKFWYESPILVSKPIHKPSTSQDAVKFTPPPKTRREDSIRMRALNSILYRAISDLLSSNEVSSEICELNLEISKVSLPLDFSCCRVYWKTSGISKTDDLIQQMLDRSAPRVRYLLIAHQVLGSVPPVTFIKDKEYAAVLEVERLLKTADFGPSENTEEPEQILTDGREPVCLISPSEQPATPKPSAVFGIDHEALNRQIMAYKQKPKEALTETAQSGLAEQQQDMLAELRKQKEIRKKKKKNAKRYRDDDITPQAYLLERYGQRVGREEESGPEYSAVDWEIKELMAEEDQKTRS</sequence>
<dbReference type="Proteomes" id="UP000736164">
    <property type="component" value="Unassembled WGS sequence"/>
</dbReference>